<keyword evidence="2 3" id="KW-0378">Hydrolase</keyword>
<protein>
    <recommendedName>
        <fullName evidence="3">Carboxylic ester hydrolase</fullName>
        <ecNumber evidence="3">3.1.1.-</ecNumber>
    </recommendedName>
</protein>
<evidence type="ECO:0000256" key="1">
    <source>
        <dbReference type="ARBA" id="ARBA00005964"/>
    </source>
</evidence>
<dbReference type="OrthoDB" id="408631at2759"/>
<sequence>MNQKVVQSGLPVILWVHGGSFIAGSASDPALDGTSLAASTNSIVAVVQYRLGAVSRTAELVLLTDPRAQLGFLPPISLNSNTNLGAKDVVTALKFISNVVSSFGGTPGLVTLAGQSSGATLIRGLLGAPSAQSYFKNAWLHSDPFDYGFNNPGAQQNLQSAFYGGVSCESSSKTCALAMSLQSIIASQNQVFLNGPSIDPSTGASMPIRVVHDGSFITSTLTQQSFPSSLKPIIVTTANKDAGPVIFGGAPPLPPSLYTDVLEGTFSDQDTQTLENSGFYDPPTDPDADIRPELVILGTDQVWRCPTWTMSRTWSSRGGTIFTGLWVLGATYPTNTGFDICTTPGNVCHQDDIEIVFGTVANPTPAQAALVQEVQARYGAFVRTSNPNPSGFAKWTASSPSNINAINLGGSGTAATGGCIPSLWGNQVLYYYQQFGQ</sequence>
<name>A0A166E5H0_9AGAM</name>
<dbReference type="EMBL" id="KV428049">
    <property type="protein sequence ID" value="KZT39228.1"/>
    <property type="molecule type" value="Genomic_DNA"/>
</dbReference>
<dbReference type="InterPro" id="IPR019826">
    <property type="entry name" value="Carboxylesterase_B_AS"/>
</dbReference>
<dbReference type="PANTHER" id="PTHR45570:SF1">
    <property type="entry name" value="CARBOXYLIC ESTER HYDROLASE"/>
    <property type="match status" value="1"/>
</dbReference>
<dbReference type="AlphaFoldDB" id="A0A166E5H0"/>
<feature type="domain" description="Carboxylesterase type B" evidence="4">
    <location>
        <begin position="6"/>
        <end position="408"/>
    </location>
</feature>
<organism evidence="5 6">
    <name type="scientific">Sistotremastrum suecicum HHB10207 ss-3</name>
    <dbReference type="NCBI Taxonomy" id="1314776"/>
    <lineage>
        <taxon>Eukaryota</taxon>
        <taxon>Fungi</taxon>
        <taxon>Dikarya</taxon>
        <taxon>Basidiomycota</taxon>
        <taxon>Agaricomycotina</taxon>
        <taxon>Agaricomycetes</taxon>
        <taxon>Sistotremastrales</taxon>
        <taxon>Sistotremastraceae</taxon>
        <taxon>Sistotremastrum</taxon>
    </lineage>
</organism>
<evidence type="ECO:0000313" key="5">
    <source>
        <dbReference type="EMBL" id="KZT39228.1"/>
    </source>
</evidence>
<keyword evidence="6" id="KW-1185">Reference proteome</keyword>
<evidence type="ECO:0000256" key="3">
    <source>
        <dbReference type="RuleBase" id="RU361235"/>
    </source>
</evidence>
<accession>A0A166E5H0</accession>
<dbReference type="PANTHER" id="PTHR45570">
    <property type="entry name" value="CARBOXYLIC ESTER HYDROLASE"/>
    <property type="match status" value="1"/>
</dbReference>
<dbReference type="GO" id="GO:0016787">
    <property type="term" value="F:hydrolase activity"/>
    <property type="evidence" value="ECO:0007669"/>
    <property type="project" value="UniProtKB-KW"/>
</dbReference>
<evidence type="ECO:0000259" key="4">
    <source>
        <dbReference type="Pfam" id="PF00135"/>
    </source>
</evidence>
<dbReference type="SUPFAM" id="SSF53474">
    <property type="entry name" value="alpha/beta-Hydrolases"/>
    <property type="match status" value="1"/>
</dbReference>
<dbReference type="PROSITE" id="PS00122">
    <property type="entry name" value="CARBOXYLESTERASE_B_1"/>
    <property type="match status" value="1"/>
</dbReference>
<dbReference type="Pfam" id="PF00135">
    <property type="entry name" value="COesterase"/>
    <property type="match status" value="1"/>
</dbReference>
<comment type="similarity">
    <text evidence="1 3">Belongs to the type-B carboxylesterase/lipase family.</text>
</comment>
<reference evidence="5 6" key="1">
    <citation type="journal article" date="2016" name="Mol. Biol. Evol.">
        <title>Comparative Genomics of Early-Diverging Mushroom-Forming Fungi Provides Insights into the Origins of Lignocellulose Decay Capabilities.</title>
        <authorList>
            <person name="Nagy L.G."/>
            <person name="Riley R."/>
            <person name="Tritt A."/>
            <person name="Adam C."/>
            <person name="Daum C."/>
            <person name="Floudas D."/>
            <person name="Sun H."/>
            <person name="Yadav J.S."/>
            <person name="Pangilinan J."/>
            <person name="Larsson K.H."/>
            <person name="Matsuura K."/>
            <person name="Barry K."/>
            <person name="Labutti K."/>
            <person name="Kuo R."/>
            <person name="Ohm R.A."/>
            <person name="Bhattacharya S.S."/>
            <person name="Shirouzu T."/>
            <person name="Yoshinaga Y."/>
            <person name="Martin F.M."/>
            <person name="Grigoriev I.V."/>
            <person name="Hibbett D.S."/>
        </authorList>
    </citation>
    <scope>NUCLEOTIDE SEQUENCE [LARGE SCALE GENOMIC DNA]</scope>
    <source>
        <strain evidence="5 6">HHB10207 ss-3</strain>
    </source>
</reference>
<dbReference type="InterPro" id="IPR002018">
    <property type="entry name" value="CarbesteraseB"/>
</dbReference>
<gene>
    <name evidence="5" type="ORF">SISSUDRAFT_1045848</name>
</gene>
<dbReference type="Proteomes" id="UP000076798">
    <property type="component" value="Unassembled WGS sequence"/>
</dbReference>
<dbReference type="EC" id="3.1.1.-" evidence="3"/>
<dbReference type="Gene3D" id="3.40.50.1820">
    <property type="entry name" value="alpha/beta hydrolase"/>
    <property type="match status" value="1"/>
</dbReference>
<dbReference type="STRING" id="1314776.A0A166E5H0"/>
<dbReference type="InterPro" id="IPR029058">
    <property type="entry name" value="AB_hydrolase_fold"/>
</dbReference>
<evidence type="ECO:0000313" key="6">
    <source>
        <dbReference type="Proteomes" id="UP000076798"/>
    </source>
</evidence>
<evidence type="ECO:0000256" key="2">
    <source>
        <dbReference type="ARBA" id="ARBA00022801"/>
    </source>
</evidence>
<proteinExistence type="inferred from homology"/>